<dbReference type="AlphaFoldDB" id="D1P0C4"/>
<evidence type="ECO:0000313" key="2">
    <source>
        <dbReference type="Proteomes" id="UP000005512"/>
    </source>
</evidence>
<organism evidence="1 2">
    <name type="scientific">Providencia rustigianii DSM 4541</name>
    <dbReference type="NCBI Taxonomy" id="500637"/>
    <lineage>
        <taxon>Bacteria</taxon>
        <taxon>Pseudomonadati</taxon>
        <taxon>Pseudomonadota</taxon>
        <taxon>Gammaproteobacteria</taxon>
        <taxon>Enterobacterales</taxon>
        <taxon>Morganellaceae</taxon>
        <taxon>Providencia</taxon>
    </lineage>
</organism>
<keyword evidence="2" id="KW-1185">Reference proteome</keyword>
<dbReference type="Proteomes" id="UP000005512">
    <property type="component" value="Unassembled WGS sequence"/>
</dbReference>
<gene>
    <name evidence="1" type="ORF">PROVRUST_05921</name>
</gene>
<proteinExistence type="predicted"/>
<evidence type="ECO:0000313" key="1">
    <source>
        <dbReference type="EMBL" id="EFB73122.1"/>
    </source>
</evidence>
<comment type="caution">
    <text evidence="1">The sequence shown here is derived from an EMBL/GenBank/DDBJ whole genome shotgun (WGS) entry which is preliminary data.</text>
</comment>
<protein>
    <submittedName>
        <fullName evidence="1">Uncharacterized protein</fullName>
    </submittedName>
</protein>
<dbReference type="EMBL" id="ABXV02000017">
    <property type="protein sequence ID" value="EFB73122.1"/>
    <property type="molecule type" value="Genomic_DNA"/>
</dbReference>
<sequence>MGADMQSSISQLCFLLLRFNKLWHGLLVCIKNLNGCSYNTLENK</sequence>
<name>D1P0C4_9GAMM</name>
<dbReference type="STRING" id="500637.PROVRUST_05921"/>
<dbReference type="HOGENOM" id="CLU_3220679_0_0_6"/>
<accession>D1P0C4</accession>
<reference evidence="1" key="1">
    <citation type="submission" date="2009-12" db="EMBL/GenBank/DDBJ databases">
        <authorList>
            <person name="Weinstock G."/>
            <person name="Sodergren E."/>
            <person name="Clifton S."/>
            <person name="Fulton L."/>
            <person name="Fulton B."/>
            <person name="Courtney L."/>
            <person name="Fronick C."/>
            <person name="Harrison M."/>
            <person name="Strong C."/>
            <person name="Farmer C."/>
            <person name="Delahaunty K."/>
            <person name="Markovic C."/>
            <person name="Hall O."/>
            <person name="Minx P."/>
            <person name="Tomlinson C."/>
            <person name="Mitreva M."/>
            <person name="Nelson J."/>
            <person name="Hou S."/>
            <person name="Wollam A."/>
            <person name="Pepin K.H."/>
            <person name="Johnson M."/>
            <person name="Bhonagiri V."/>
            <person name="Nash W.E."/>
            <person name="Warren W."/>
            <person name="Chinwalla A."/>
            <person name="Mardis E.R."/>
            <person name="Wilson R.K."/>
        </authorList>
    </citation>
    <scope>NUCLEOTIDE SEQUENCE [LARGE SCALE GENOMIC DNA]</scope>
    <source>
        <strain evidence="1">DSM 4541</strain>
    </source>
</reference>